<dbReference type="Pfam" id="PF00560">
    <property type="entry name" value="LRR_1"/>
    <property type="match status" value="2"/>
</dbReference>
<evidence type="ECO:0000259" key="4">
    <source>
        <dbReference type="Pfam" id="PF08263"/>
    </source>
</evidence>
<feature type="domain" description="Leucine-rich repeat-containing N-terminal plant-type" evidence="4">
    <location>
        <begin position="32"/>
        <end position="72"/>
    </location>
</feature>
<comment type="caution">
    <text evidence="5">The sequence shown here is derived from an EMBL/GenBank/DDBJ whole genome shotgun (WGS) entry which is preliminary data.</text>
</comment>
<dbReference type="Pfam" id="PF08263">
    <property type="entry name" value="LRRNT_2"/>
    <property type="match status" value="1"/>
</dbReference>
<dbReference type="Proteomes" id="UP001630127">
    <property type="component" value="Unassembled WGS sequence"/>
</dbReference>
<evidence type="ECO:0000313" key="6">
    <source>
        <dbReference type="Proteomes" id="UP001630127"/>
    </source>
</evidence>
<dbReference type="InterPro" id="IPR032675">
    <property type="entry name" value="LRR_dom_sf"/>
</dbReference>
<keyword evidence="3" id="KW-0677">Repeat</keyword>
<dbReference type="PANTHER" id="PTHR48060">
    <property type="entry name" value="DNA DAMAGE-REPAIR/TOLERATION PROTEIN DRT100"/>
    <property type="match status" value="1"/>
</dbReference>
<dbReference type="SUPFAM" id="SSF52058">
    <property type="entry name" value="L domain-like"/>
    <property type="match status" value="1"/>
</dbReference>
<keyword evidence="1" id="KW-0433">Leucine-rich repeat</keyword>
<keyword evidence="6" id="KW-1185">Reference proteome</keyword>
<organism evidence="5 6">
    <name type="scientific">Cinchona calisaya</name>
    <dbReference type="NCBI Taxonomy" id="153742"/>
    <lineage>
        <taxon>Eukaryota</taxon>
        <taxon>Viridiplantae</taxon>
        <taxon>Streptophyta</taxon>
        <taxon>Embryophyta</taxon>
        <taxon>Tracheophyta</taxon>
        <taxon>Spermatophyta</taxon>
        <taxon>Magnoliopsida</taxon>
        <taxon>eudicotyledons</taxon>
        <taxon>Gunneridae</taxon>
        <taxon>Pentapetalae</taxon>
        <taxon>asterids</taxon>
        <taxon>lamiids</taxon>
        <taxon>Gentianales</taxon>
        <taxon>Rubiaceae</taxon>
        <taxon>Cinchonoideae</taxon>
        <taxon>Cinchoneae</taxon>
        <taxon>Cinchona</taxon>
    </lineage>
</organism>
<dbReference type="InterPro" id="IPR001611">
    <property type="entry name" value="Leu-rich_rpt"/>
</dbReference>
<accession>A0ABD2YPB3</accession>
<gene>
    <name evidence="5" type="ORF">ACH5RR_028618</name>
</gene>
<reference evidence="5 6" key="1">
    <citation type="submission" date="2024-11" db="EMBL/GenBank/DDBJ databases">
        <title>A near-complete genome assembly of Cinchona calisaya.</title>
        <authorList>
            <person name="Lian D.C."/>
            <person name="Zhao X.W."/>
            <person name="Wei L."/>
        </authorList>
    </citation>
    <scope>NUCLEOTIDE SEQUENCE [LARGE SCALE GENOMIC DNA]</scope>
    <source>
        <tissue evidence="5">Nenye</tissue>
    </source>
</reference>
<evidence type="ECO:0000313" key="5">
    <source>
        <dbReference type="EMBL" id="KAL3509217.1"/>
    </source>
</evidence>
<sequence length="420" mass="48119">MNHRFHMLKHIKHGKDQNFYSLSINIPIISSSTDESALLPVRAKITQDPYNILQKNWTTGTPFCNWIGITCSHRHQRVKALDLSSKGLKRTIAKEVENLSFLISLDISNNNFQGHLRRLRGLYMQLNELSGQIPESSGFLSGIQELFLYNNSLSGPFLLQSSTFILSRQSSLDICKKTTRLETLYLFANQLGGRSRIPSSSSVCSALHDIELSSNYFTDIQIWNTWELQRTDFLAASLLVFQFASALYEIELSSNYFTGDIPAEIGNITGLKHLNLSNNNLTGNVLDNIVNKSMLRNLVVGPNEFTGIIPPYHWARTIFLGEFQQSWESFQFLKEYPFKHTSLYVKFLQSWDSLRVLEDYICNQTIFLVKYLNLSLISLRCENLTFQKTNYRCSVNLEQNFSSDHVYVNVESVESLNQVS</sequence>
<name>A0ABD2YPB3_9GENT</name>
<dbReference type="EMBL" id="JBJUIK010000012">
    <property type="protein sequence ID" value="KAL3509217.1"/>
    <property type="molecule type" value="Genomic_DNA"/>
</dbReference>
<evidence type="ECO:0000256" key="1">
    <source>
        <dbReference type="ARBA" id="ARBA00022614"/>
    </source>
</evidence>
<dbReference type="Gene3D" id="3.80.10.10">
    <property type="entry name" value="Ribonuclease Inhibitor"/>
    <property type="match status" value="3"/>
</dbReference>
<dbReference type="InterPro" id="IPR013210">
    <property type="entry name" value="LRR_N_plant-typ"/>
</dbReference>
<dbReference type="InterPro" id="IPR053211">
    <property type="entry name" value="DNA_repair-toleration"/>
</dbReference>
<protein>
    <recommendedName>
        <fullName evidence="4">Leucine-rich repeat-containing N-terminal plant-type domain-containing protein</fullName>
    </recommendedName>
</protein>
<evidence type="ECO:0000256" key="2">
    <source>
        <dbReference type="ARBA" id="ARBA00022729"/>
    </source>
</evidence>
<dbReference type="PANTHER" id="PTHR48060:SF21">
    <property type="entry name" value="L DOMAIN-LIKE PROTEIN"/>
    <property type="match status" value="1"/>
</dbReference>
<evidence type="ECO:0000256" key="3">
    <source>
        <dbReference type="ARBA" id="ARBA00022737"/>
    </source>
</evidence>
<proteinExistence type="predicted"/>
<keyword evidence="2" id="KW-0732">Signal</keyword>
<dbReference type="AlphaFoldDB" id="A0ABD2YPB3"/>